<keyword evidence="3 4" id="KW-0687">Ribonucleoprotein</keyword>
<dbReference type="InterPro" id="IPR020040">
    <property type="entry name" value="Ribosomal_uL6_a/b-dom"/>
</dbReference>
<dbReference type="SUPFAM" id="SSF56053">
    <property type="entry name" value="Ribosomal protein L6"/>
    <property type="match status" value="2"/>
</dbReference>
<sequence length="250" mass="27979">MTFLKIQNSAIHGLKRTSTILQQRSIATTPILLSNIGKLDVSYPSSVNVDLLDVNFSQDPRFKSTRTLKVTGPLGELKLPIYPFVAIKNVSALSSQSKDAKAVGKSDQNNDDFDQGKISVSVKDPKVKRQRQMWGTTRAHIQNMVNGVTEGHYATCKMVGVGYRANLETIEGKPVLQLRLGYSHPVNMIIPDHLKVEVPYPTLILIKGIDLQQVKLFAAKVREKKKPEPYNQKGIFINDETIKKKEVKKK</sequence>
<evidence type="ECO:0000256" key="1">
    <source>
        <dbReference type="ARBA" id="ARBA00009356"/>
    </source>
</evidence>
<dbReference type="InterPro" id="IPR019906">
    <property type="entry name" value="Ribosomal_uL6_bac-type"/>
</dbReference>
<comment type="similarity">
    <text evidence="1 4">Belongs to the universal ribosomal protein uL6 family.</text>
</comment>
<dbReference type="Gene3D" id="3.90.930.12">
    <property type="entry name" value="Ribosomal protein L6, alpha-beta domain"/>
    <property type="match status" value="2"/>
</dbReference>
<dbReference type="OrthoDB" id="540873at2759"/>
<keyword evidence="2 4" id="KW-0689">Ribosomal protein</keyword>
<evidence type="ECO:0000313" key="7">
    <source>
        <dbReference type="Proteomes" id="UP000245609"/>
    </source>
</evidence>
<protein>
    <recommendedName>
        <fullName evidence="5">Large ribosomal subunit protein uL6 alpha-beta domain-containing protein</fullName>
    </recommendedName>
</protein>
<evidence type="ECO:0000259" key="5">
    <source>
        <dbReference type="Pfam" id="PF00347"/>
    </source>
</evidence>
<dbReference type="InterPro" id="IPR000702">
    <property type="entry name" value="Ribosomal_uL6-like"/>
</dbReference>
<dbReference type="GO" id="GO:0005762">
    <property type="term" value="C:mitochondrial large ribosomal subunit"/>
    <property type="evidence" value="ECO:0007669"/>
    <property type="project" value="TreeGrafter"/>
</dbReference>
<dbReference type="STRING" id="133381.A0A2T9Z7P0"/>
<dbReference type="Pfam" id="PF00347">
    <property type="entry name" value="Ribosomal_L6"/>
    <property type="match status" value="1"/>
</dbReference>
<feature type="domain" description="Large ribosomal subunit protein uL6 alpha-beta" evidence="5">
    <location>
        <begin position="159"/>
        <end position="235"/>
    </location>
</feature>
<organism evidence="6 7">
    <name type="scientific">Smittium megazygosporum</name>
    <dbReference type="NCBI Taxonomy" id="133381"/>
    <lineage>
        <taxon>Eukaryota</taxon>
        <taxon>Fungi</taxon>
        <taxon>Fungi incertae sedis</taxon>
        <taxon>Zoopagomycota</taxon>
        <taxon>Kickxellomycotina</taxon>
        <taxon>Harpellomycetes</taxon>
        <taxon>Harpellales</taxon>
        <taxon>Legeriomycetaceae</taxon>
        <taxon>Smittium</taxon>
    </lineage>
</organism>
<comment type="caution">
    <text evidence="6">The sequence shown here is derived from an EMBL/GenBank/DDBJ whole genome shotgun (WGS) entry which is preliminary data.</text>
</comment>
<dbReference type="PRINTS" id="PR00059">
    <property type="entry name" value="RIBOSOMALL6"/>
</dbReference>
<evidence type="ECO:0000256" key="2">
    <source>
        <dbReference type="ARBA" id="ARBA00022980"/>
    </source>
</evidence>
<dbReference type="EMBL" id="MBFS01001819">
    <property type="protein sequence ID" value="PVV00621.1"/>
    <property type="molecule type" value="Genomic_DNA"/>
</dbReference>
<dbReference type="GO" id="GO:0006412">
    <property type="term" value="P:translation"/>
    <property type="evidence" value="ECO:0007669"/>
    <property type="project" value="InterPro"/>
</dbReference>
<dbReference type="AlphaFoldDB" id="A0A2T9Z7P0"/>
<keyword evidence="7" id="KW-1185">Reference proteome</keyword>
<proteinExistence type="inferred from homology"/>
<dbReference type="GO" id="GO:0003735">
    <property type="term" value="F:structural constituent of ribosome"/>
    <property type="evidence" value="ECO:0007669"/>
    <property type="project" value="InterPro"/>
</dbReference>
<gene>
    <name evidence="6" type="ORF">BB560_004993</name>
</gene>
<dbReference type="PANTHER" id="PTHR11655">
    <property type="entry name" value="60S/50S RIBOSOMAL PROTEIN L6/L9"/>
    <property type="match status" value="1"/>
</dbReference>
<name>A0A2T9Z7P0_9FUNG</name>
<reference evidence="6 7" key="1">
    <citation type="journal article" date="2018" name="MBio">
        <title>Comparative Genomics Reveals the Core Gene Toolbox for the Fungus-Insect Symbiosis.</title>
        <authorList>
            <person name="Wang Y."/>
            <person name="Stata M."/>
            <person name="Wang W."/>
            <person name="Stajich J.E."/>
            <person name="White M.M."/>
            <person name="Moncalvo J.M."/>
        </authorList>
    </citation>
    <scope>NUCLEOTIDE SEQUENCE [LARGE SCALE GENOMIC DNA]</scope>
    <source>
        <strain evidence="6 7">SC-DP-2</strain>
    </source>
</reference>
<evidence type="ECO:0000256" key="4">
    <source>
        <dbReference type="RuleBase" id="RU003869"/>
    </source>
</evidence>
<evidence type="ECO:0000313" key="6">
    <source>
        <dbReference type="EMBL" id="PVV00621.1"/>
    </source>
</evidence>
<dbReference type="Proteomes" id="UP000245609">
    <property type="component" value="Unassembled WGS sequence"/>
</dbReference>
<accession>A0A2T9Z7P0</accession>
<dbReference type="InterPro" id="IPR036789">
    <property type="entry name" value="Ribosomal_uL6-like_a/b-dom_sf"/>
</dbReference>
<evidence type="ECO:0000256" key="3">
    <source>
        <dbReference type="ARBA" id="ARBA00023274"/>
    </source>
</evidence>
<dbReference type="GO" id="GO:0019843">
    <property type="term" value="F:rRNA binding"/>
    <property type="evidence" value="ECO:0007669"/>
    <property type="project" value="InterPro"/>
</dbReference>
<dbReference type="PANTHER" id="PTHR11655:SF14">
    <property type="entry name" value="LARGE RIBOSOMAL SUBUNIT PROTEIN UL6M"/>
    <property type="match status" value="1"/>
</dbReference>